<keyword evidence="1" id="KW-0479">Metal-binding</keyword>
<dbReference type="InterPro" id="IPR034732">
    <property type="entry name" value="EPHD"/>
</dbReference>
<keyword evidence="10" id="KW-1185">Reference proteome</keyword>
<dbReference type="Gene3D" id="3.30.40.10">
    <property type="entry name" value="Zinc/RING finger domain, C3HC4 (zinc finger)"/>
    <property type="match status" value="4"/>
</dbReference>
<gene>
    <name evidence="9" type="ORF">Tsubulata_027502</name>
</gene>
<dbReference type="GO" id="GO:0005634">
    <property type="term" value="C:nucleus"/>
    <property type="evidence" value="ECO:0007669"/>
    <property type="project" value="UniProtKB-ARBA"/>
</dbReference>
<evidence type="ECO:0000256" key="5">
    <source>
        <dbReference type="SAM" id="MobiDB-lite"/>
    </source>
</evidence>
<dbReference type="PROSITE" id="PS51805">
    <property type="entry name" value="EPHD"/>
    <property type="match status" value="2"/>
</dbReference>
<evidence type="ECO:0000313" key="9">
    <source>
        <dbReference type="EMBL" id="KAJ4850515.1"/>
    </source>
</evidence>
<evidence type="ECO:0000259" key="7">
    <source>
        <dbReference type="PROSITE" id="PS50016"/>
    </source>
</evidence>
<dbReference type="InterPro" id="IPR019787">
    <property type="entry name" value="Znf_PHD-finger"/>
</dbReference>
<dbReference type="PROSITE" id="PS50016">
    <property type="entry name" value="ZF_PHD_2"/>
    <property type="match status" value="2"/>
</dbReference>
<comment type="caution">
    <text evidence="9">The sequence shown here is derived from an EMBL/GenBank/DDBJ whole genome shotgun (WGS) entry which is preliminary data.</text>
</comment>
<dbReference type="CDD" id="cd15571">
    <property type="entry name" value="ePHD"/>
    <property type="match status" value="2"/>
</dbReference>
<dbReference type="Pfam" id="PF13832">
    <property type="entry name" value="zf-HC5HC2H_2"/>
    <property type="match status" value="2"/>
</dbReference>
<feature type="region of interest" description="Disordered" evidence="5">
    <location>
        <begin position="1400"/>
        <end position="1425"/>
    </location>
</feature>
<sequence length="1510" mass="166397">MPSCWWRWSRKRFLWLVLFVMTGGRCHRLKKMMGRGPDGGCGAEERPSRPIARVPPSKSLQVPRTAKEEQPSYPLVDVFSQAHKALCERSPFDVPQDGSAPGPSGNLSVCTLPSALASLLKQSDSRKRHKKSHSGSGKKSSRASERSKGGSIWVETEDYFRELESADIDALAELSSSLRSSLTSKCLLIPYVQNEQPVKNEEAVVMENAADDVGRSQIHLNGNINGIGNGNGNGTEDENENENMALEKEEAKEEGEQFMQIDTLEKQSNGVKPFQQQKESVSPVSDSSTRIEWLLGCRNRISLTSERPSKKRKVLGSDAGLEKIFVGSPCAGNTSLCDLCCKGEMGSVSSRLIVCSSCKVAVHRYCYGVQGDVDESWLCCWCKQKIDGNNLPKQPCVLCPKQGGALKPVALEDSGSAVEFAHLFCSQWSPEVYVEDLVRMEPIMNVRGIREARRKSVCNVCKVKCGACVRCSHGSCRTAFHPMCAREAKHKMEVWGKYGYDNVELRAFCSKHSEMSDDRTAFQLGEPSIGTGIDSPDPTCVPVVLSMDKRQKLNCSNEDQASVHVEIPDNSCDKSDDGESREMRLSDSRFDSTLLTKCGDVDELTNLELSEINDIADANPSDSINLAIILKKLIDRGKVSVKDVASEIGISADSLVSSLAEDSLVSDLQCKIVKWLRNNTCLGILQKNKKVRLKSTILSGGETRIPDNPDGITVPESDIGNPVAVKSVPPRRRTKSNIRMLRDNKGISTPEEFLNQNGIVIDDVKGDQPLGEETGNSSQISMSDATEKNQDEFHDSLASCLAESEGNSQNHADGCISERVESASTSVPKQSDSCNAGIGNSVYSDVSSVFADLKKLKAFSGYYLHASIHQKLEQMQSGMFLENGTDGFRGFSEGDSSSLEASSNTSPCCNHQNKQSKCNEIMCKSNGVNSGPLLKAKNAGVFELSPADELEGEIIYFQHRLLRNAAARKHFTDNLISNVARHLPQEIDVARGQRWDAVLSNQYLSGLREAKKQGRKERRHKEAQAVLAAATAAAANSSRISSLRKDGFDESAQQERYGISNGRMGISSQMMSRPKETLQRVAVPRSSSEKYSDFSMSVSDFSKEHPRACDICRRSSIMLNSILVCSSCKVAVHLDCYRSVTGSTGPWYCELCEELSSSKGSGILAVNSWEKPLAECSLCGGSTGAFRKSADGQWVHAFCAEWIFEHTFRRGQVNPVEGMGTVGKGIDICCICRRKHGVCIKCSYGHCQTTFHPSCARSVGFYMNVKTLSGKLQHKAYCEKHGLEQKAKAEMQKHGVEELKSIKQVRVELERLRLLCERIVRREKIKRDLVLCSHNILGYKRDQVARSVLVRSPFFQPDVSSESATTSLKGNTCSDAVQRSDDVTVDSTVSVKQRVKVSMLMDPDQKTDDSSTSQNLLPRKPSERVTFGGKQIPQRASLVSRNAFSEGEWSSKSSKHFDTVESEMVMTSDQASMKNQQLPKGYLYIPRDCLPKEKQMNEDVSSGKLLERDG</sequence>
<accession>A0A9Q0JRU9</accession>
<dbReference type="InterPro" id="IPR011011">
    <property type="entry name" value="Znf_FYVE_PHD"/>
</dbReference>
<dbReference type="OrthoDB" id="20839at2759"/>
<feature type="domain" description="PHD-type" evidence="8">
    <location>
        <begin position="393"/>
        <end position="513"/>
    </location>
</feature>
<evidence type="ECO:0000256" key="6">
    <source>
        <dbReference type="SAM" id="SignalP"/>
    </source>
</evidence>
<dbReference type="InterPro" id="IPR013083">
    <property type="entry name" value="Znf_RING/FYVE/PHD"/>
</dbReference>
<dbReference type="InterPro" id="IPR001965">
    <property type="entry name" value="Znf_PHD"/>
</dbReference>
<evidence type="ECO:0008006" key="11">
    <source>
        <dbReference type="Google" id="ProtNLM"/>
    </source>
</evidence>
<feature type="chain" id="PRO_5040405646" description="PHD-type domain-containing protein" evidence="6">
    <location>
        <begin position="27"/>
        <end position="1510"/>
    </location>
</feature>
<evidence type="ECO:0000256" key="3">
    <source>
        <dbReference type="ARBA" id="ARBA00022833"/>
    </source>
</evidence>
<name>A0A9Q0JRU9_9ROSI</name>
<feature type="compositionally biased region" description="Basic and acidic residues" evidence="5">
    <location>
        <begin position="245"/>
        <end position="255"/>
    </location>
</feature>
<protein>
    <recommendedName>
        <fullName evidence="11">PHD-type domain-containing protein</fullName>
    </recommendedName>
</protein>
<feature type="domain" description="PHD-type" evidence="7">
    <location>
        <begin position="1106"/>
        <end position="1155"/>
    </location>
</feature>
<dbReference type="EMBL" id="JAKUCV010000306">
    <property type="protein sequence ID" value="KAJ4850515.1"/>
    <property type="molecule type" value="Genomic_DNA"/>
</dbReference>
<dbReference type="PANTHER" id="PTHR13793">
    <property type="entry name" value="PHD FINGER PROTEINS"/>
    <property type="match status" value="1"/>
</dbReference>
<evidence type="ECO:0000256" key="2">
    <source>
        <dbReference type="ARBA" id="ARBA00022771"/>
    </source>
</evidence>
<keyword evidence="2 4" id="KW-0863">Zinc-finger</keyword>
<dbReference type="Proteomes" id="UP001141552">
    <property type="component" value="Unassembled WGS sequence"/>
</dbReference>
<feature type="region of interest" description="Disordered" evidence="5">
    <location>
        <begin position="34"/>
        <end position="73"/>
    </location>
</feature>
<evidence type="ECO:0000256" key="4">
    <source>
        <dbReference type="PROSITE-ProRule" id="PRU00146"/>
    </source>
</evidence>
<feature type="compositionally biased region" description="Polar residues" evidence="5">
    <location>
        <begin position="774"/>
        <end position="784"/>
    </location>
</feature>
<proteinExistence type="predicted"/>
<evidence type="ECO:0000256" key="1">
    <source>
        <dbReference type="ARBA" id="ARBA00022723"/>
    </source>
</evidence>
<reference evidence="9" key="2">
    <citation type="journal article" date="2023" name="Plants (Basel)">
        <title>Annotation of the Turnera subulata (Passifloraceae) Draft Genome Reveals the S-Locus Evolved after the Divergence of Turneroideae from Passifloroideae in a Stepwise Manner.</title>
        <authorList>
            <person name="Henning P.M."/>
            <person name="Roalson E.H."/>
            <person name="Mir W."/>
            <person name="McCubbin A.G."/>
            <person name="Shore J.S."/>
        </authorList>
    </citation>
    <scope>NUCLEOTIDE SEQUENCE</scope>
    <source>
        <strain evidence="9">F60SS</strain>
    </source>
</reference>
<keyword evidence="3" id="KW-0862">Zinc</keyword>
<dbReference type="GO" id="GO:0008270">
    <property type="term" value="F:zinc ion binding"/>
    <property type="evidence" value="ECO:0007669"/>
    <property type="project" value="UniProtKB-KW"/>
</dbReference>
<organism evidence="9 10">
    <name type="scientific">Turnera subulata</name>
    <dbReference type="NCBI Taxonomy" id="218843"/>
    <lineage>
        <taxon>Eukaryota</taxon>
        <taxon>Viridiplantae</taxon>
        <taxon>Streptophyta</taxon>
        <taxon>Embryophyta</taxon>
        <taxon>Tracheophyta</taxon>
        <taxon>Spermatophyta</taxon>
        <taxon>Magnoliopsida</taxon>
        <taxon>eudicotyledons</taxon>
        <taxon>Gunneridae</taxon>
        <taxon>Pentapetalae</taxon>
        <taxon>rosids</taxon>
        <taxon>fabids</taxon>
        <taxon>Malpighiales</taxon>
        <taxon>Passifloraceae</taxon>
        <taxon>Turnera</taxon>
    </lineage>
</organism>
<feature type="domain" description="PHD-type" evidence="8">
    <location>
        <begin position="1173"/>
        <end position="1282"/>
    </location>
</feature>
<feature type="region of interest" description="Disordered" evidence="5">
    <location>
        <begin position="764"/>
        <end position="792"/>
    </location>
</feature>
<feature type="region of interest" description="Disordered" evidence="5">
    <location>
        <begin position="223"/>
        <end position="256"/>
    </location>
</feature>
<dbReference type="GO" id="GO:0006357">
    <property type="term" value="P:regulation of transcription by RNA polymerase II"/>
    <property type="evidence" value="ECO:0007669"/>
    <property type="project" value="TreeGrafter"/>
</dbReference>
<keyword evidence="6" id="KW-0732">Signal</keyword>
<dbReference type="PROSITE" id="PS01359">
    <property type="entry name" value="ZF_PHD_1"/>
    <property type="match status" value="2"/>
</dbReference>
<dbReference type="SMART" id="SM00249">
    <property type="entry name" value="PHD"/>
    <property type="match status" value="4"/>
</dbReference>
<evidence type="ECO:0000259" key="8">
    <source>
        <dbReference type="PROSITE" id="PS51805"/>
    </source>
</evidence>
<evidence type="ECO:0000313" key="10">
    <source>
        <dbReference type="Proteomes" id="UP001141552"/>
    </source>
</evidence>
<feature type="signal peptide" evidence="6">
    <location>
        <begin position="1"/>
        <end position="26"/>
    </location>
</feature>
<reference evidence="9" key="1">
    <citation type="submission" date="2022-02" db="EMBL/GenBank/DDBJ databases">
        <authorList>
            <person name="Henning P.M."/>
            <person name="McCubbin A.G."/>
            <person name="Shore J.S."/>
        </authorList>
    </citation>
    <scope>NUCLEOTIDE SEQUENCE</scope>
    <source>
        <strain evidence="9">F60SS</strain>
        <tissue evidence="9">Leaves</tissue>
    </source>
</reference>
<dbReference type="SUPFAM" id="SSF57903">
    <property type="entry name" value="FYVE/PHD zinc finger"/>
    <property type="match status" value="2"/>
</dbReference>
<feature type="domain" description="PHD-type" evidence="7">
    <location>
        <begin position="334"/>
        <end position="385"/>
    </location>
</feature>
<dbReference type="PANTHER" id="PTHR13793:SF107">
    <property type="entry name" value="BROMODOMAIN-CONTAINING PROTEIN HOMOLOG"/>
    <property type="match status" value="1"/>
</dbReference>
<dbReference type="InterPro" id="IPR050701">
    <property type="entry name" value="Histone_Mod_Regulator"/>
</dbReference>
<feature type="region of interest" description="Disordered" evidence="5">
    <location>
        <begin position="121"/>
        <end position="150"/>
    </location>
</feature>
<dbReference type="InterPro" id="IPR019786">
    <property type="entry name" value="Zinc_finger_PHD-type_CS"/>
</dbReference>
<dbReference type="Pfam" id="PF13831">
    <property type="entry name" value="PHD_2"/>
    <property type="match status" value="2"/>
</dbReference>
<feature type="region of interest" description="Disordered" evidence="5">
    <location>
        <begin position="702"/>
        <end position="722"/>
    </location>
</feature>